<feature type="transmembrane region" description="Helical" evidence="2">
    <location>
        <begin position="331"/>
        <end position="347"/>
    </location>
</feature>
<feature type="compositionally biased region" description="Acidic residues" evidence="1">
    <location>
        <begin position="387"/>
        <end position="397"/>
    </location>
</feature>
<organism evidence="3 4">
    <name type="scientific">Pseudomyxococcus hansupus</name>
    <dbReference type="NCBI Taxonomy" id="1297742"/>
    <lineage>
        <taxon>Bacteria</taxon>
        <taxon>Pseudomonadati</taxon>
        <taxon>Myxococcota</taxon>
        <taxon>Myxococcia</taxon>
        <taxon>Myxococcales</taxon>
        <taxon>Cystobacterineae</taxon>
        <taxon>Myxococcaceae</taxon>
        <taxon>Pseudomyxococcus</taxon>
    </lineage>
</organism>
<evidence type="ECO:0000313" key="3">
    <source>
        <dbReference type="EMBL" id="AKQ66788.1"/>
    </source>
</evidence>
<name>A0A0H4WYT7_9BACT</name>
<reference evidence="3 4" key="1">
    <citation type="journal article" date="2016" name="PLoS ONE">
        <title>Complete Genome Sequence and Comparative Genomics of a Novel Myxobacterium Myxococcus hansupus.</title>
        <authorList>
            <person name="Sharma G."/>
            <person name="Narwani T."/>
            <person name="Subramanian S."/>
        </authorList>
    </citation>
    <scope>NUCLEOTIDE SEQUENCE [LARGE SCALE GENOMIC DNA]</scope>
    <source>
        <strain evidence="4">mixupus</strain>
    </source>
</reference>
<dbReference type="Proteomes" id="UP000009026">
    <property type="component" value="Chromosome"/>
</dbReference>
<feature type="transmembrane region" description="Helical" evidence="2">
    <location>
        <begin position="189"/>
        <end position="205"/>
    </location>
</feature>
<dbReference type="OrthoDB" id="5382783at2"/>
<feature type="transmembrane region" description="Helical" evidence="2">
    <location>
        <begin position="105"/>
        <end position="122"/>
    </location>
</feature>
<protein>
    <recommendedName>
        <fullName evidence="5">Zinc ribbon domain-containing protein</fullName>
    </recommendedName>
</protein>
<feature type="region of interest" description="Disordered" evidence="1">
    <location>
        <begin position="377"/>
        <end position="403"/>
    </location>
</feature>
<accession>A0A0H4WYT7</accession>
<keyword evidence="2" id="KW-0812">Transmembrane</keyword>
<feature type="region of interest" description="Disordered" evidence="1">
    <location>
        <begin position="25"/>
        <end position="92"/>
    </location>
</feature>
<dbReference type="PATRIC" id="fig|1297742.4.peg.3734"/>
<feature type="transmembrane region" description="Helical" evidence="2">
    <location>
        <begin position="300"/>
        <end position="319"/>
    </location>
</feature>
<proteinExistence type="predicted"/>
<feature type="compositionally biased region" description="Basic and acidic residues" evidence="1">
    <location>
        <begin position="72"/>
        <end position="83"/>
    </location>
</feature>
<evidence type="ECO:0008006" key="5">
    <source>
        <dbReference type="Google" id="ProtNLM"/>
    </source>
</evidence>
<gene>
    <name evidence="3" type="ORF">A176_003700</name>
</gene>
<sequence>MRCPACGEDSNSRLRYCESCGAKLPEQPRATASRPAPRPSRPKRDAAEPSYAAEILEEVDDHESRRPYAAREVPELPPEDKTDPGQSEPAYDGPKWLAHVPGHSPSVLGVLLLAGAILLSLLNIGTWVSFPGLLLALVSGVALVARELRDAGESPGFTEKMPAVLMTPEAATAATVVFVALAFRSLSLGVTPLLWLAGAGLIAHDQYRKVFAGPDGVSRYFEPRQLLVMPELVGLGGVAVCLLALFAPWGTAKLGGDIIPDNAPVPQGPPELRVIQTHRPTDDMLYSYGGGVTTVRGWDLPASVVIELALLAVLALLALRPEVERPSWTRYLPAGAVGLSLAFAALNMRLLPAPFGFVFGLGAVGFLAVQRLRAPREEAPPPAQYDDGFEDETEMEGETERQR</sequence>
<feature type="transmembrane region" description="Helical" evidence="2">
    <location>
        <begin position="353"/>
        <end position="369"/>
    </location>
</feature>
<evidence type="ECO:0000256" key="1">
    <source>
        <dbReference type="SAM" id="MobiDB-lite"/>
    </source>
</evidence>
<keyword evidence="2" id="KW-0472">Membrane</keyword>
<keyword evidence="2" id="KW-1133">Transmembrane helix</keyword>
<dbReference type="STRING" id="1297742.A176_003700"/>
<keyword evidence="4" id="KW-1185">Reference proteome</keyword>
<dbReference type="EMBL" id="CP012109">
    <property type="protein sequence ID" value="AKQ66788.1"/>
    <property type="molecule type" value="Genomic_DNA"/>
</dbReference>
<dbReference type="AlphaFoldDB" id="A0A0H4WYT7"/>
<dbReference type="RefSeq" id="WP_002637427.1">
    <property type="nucleotide sequence ID" value="NZ_CP012109.1"/>
</dbReference>
<feature type="transmembrane region" description="Helical" evidence="2">
    <location>
        <begin position="226"/>
        <end position="247"/>
    </location>
</feature>
<evidence type="ECO:0000256" key="2">
    <source>
        <dbReference type="SAM" id="Phobius"/>
    </source>
</evidence>
<dbReference type="KEGG" id="mym:A176_003700"/>
<evidence type="ECO:0000313" key="4">
    <source>
        <dbReference type="Proteomes" id="UP000009026"/>
    </source>
</evidence>